<feature type="domain" description="Prenylated flavin chaperone LpdD-like" evidence="1">
    <location>
        <begin position="10"/>
        <end position="120"/>
    </location>
</feature>
<evidence type="ECO:0000313" key="3">
    <source>
        <dbReference type="Proteomes" id="UP000238415"/>
    </source>
</evidence>
<dbReference type="AlphaFoldDB" id="A0A2T0ATV6"/>
<evidence type="ECO:0000313" key="2">
    <source>
        <dbReference type="EMBL" id="PRR73904.1"/>
    </source>
</evidence>
<keyword evidence="3" id="KW-1185">Reference proteome</keyword>
<dbReference type="EMBL" id="PVXM01000015">
    <property type="protein sequence ID" value="PRR73904.1"/>
    <property type="molecule type" value="Genomic_DNA"/>
</dbReference>
<reference evidence="2 3" key="1">
    <citation type="submission" date="2018-03" db="EMBL/GenBank/DDBJ databases">
        <title>Genome sequence of Moorella humiferrea DSM 23265.</title>
        <authorList>
            <person name="Poehlein A."/>
            <person name="Daniel R."/>
        </authorList>
    </citation>
    <scope>NUCLEOTIDE SEQUENCE [LARGE SCALE GENOMIC DNA]</scope>
    <source>
        <strain evidence="2 3">DSM 23265</strain>
    </source>
</reference>
<protein>
    <recommendedName>
        <fullName evidence="1">Prenylated flavin chaperone LpdD-like domain-containing protein</fullName>
    </recommendedName>
</protein>
<sequence>MQSFTYIAGKGRYRVFCRVYPLMEGYIAFLMGGTKYHVGAVALGLPRPSLKGDKTSATTSVLAVLGHKDDELARPAAAQMAARLQMPAVVVAGVHIDKAAPAELALLAANGRRAVAGVIKVLLRRLKNPKPVK</sequence>
<evidence type="ECO:0000259" key="1">
    <source>
        <dbReference type="Pfam" id="PF21758"/>
    </source>
</evidence>
<accession>A0A2T0ATV6</accession>
<proteinExistence type="predicted"/>
<comment type="caution">
    <text evidence="2">The sequence shown here is derived from an EMBL/GenBank/DDBJ whole genome shotgun (WGS) entry which is preliminary data.</text>
</comment>
<dbReference type="OrthoDB" id="5878625at2"/>
<organism evidence="2 3">
    <name type="scientific">Neomoorella humiferrea</name>
    <dbReference type="NCBI Taxonomy" id="676965"/>
    <lineage>
        <taxon>Bacteria</taxon>
        <taxon>Bacillati</taxon>
        <taxon>Bacillota</taxon>
        <taxon>Clostridia</taxon>
        <taxon>Neomoorellales</taxon>
        <taxon>Neomoorellaceae</taxon>
        <taxon>Neomoorella</taxon>
    </lineage>
</organism>
<dbReference type="Proteomes" id="UP000238415">
    <property type="component" value="Unassembled WGS sequence"/>
</dbReference>
<dbReference type="Pfam" id="PF21758">
    <property type="entry name" value="PAC_bac"/>
    <property type="match status" value="1"/>
</dbReference>
<name>A0A2T0ATV6_9FIRM</name>
<dbReference type="InterPro" id="IPR048844">
    <property type="entry name" value="LpdD_chaperone-like"/>
</dbReference>
<gene>
    <name evidence="2" type="ORF">MOHU_10440</name>
</gene>
<dbReference type="RefSeq" id="WP_106005033.1">
    <property type="nucleotide sequence ID" value="NZ_CP136419.1"/>
</dbReference>